<evidence type="ECO:0000259" key="9">
    <source>
        <dbReference type="Pfam" id="PF01794"/>
    </source>
</evidence>
<dbReference type="RefSeq" id="WP_251592566.1">
    <property type="nucleotide sequence ID" value="NZ_JAMLJI010000002.1"/>
</dbReference>
<feature type="transmembrane region" description="Helical" evidence="8">
    <location>
        <begin position="80"/>
        <end position="102"/>
    </location>
</feature>
<feature type="transmembrane region" description="Helical" evidence="8">
    <location>
        <begin position="175"/>
        <end position="193"/>
    </location>
</feature>
<keyword evidence="8" id="KW-0479">Metal-binding</keyword>
<dbReference type="HAMAP" id="MF_01207">
    <property type="entry name" value="MsrQ"/>
    <property type="match status" value="1"/>
</dbReference>
<organism evidence="10 11">
    <name type="scientific">Larsenimonas suaedae</name>
    <dbReference type="NCBI Taxonomy" id="1851019"/>
    <lineage>
        <taxon>Bacteria</taxon>
        <taxon>Pseudomonadati</taxon>
        <taxon>Pseudomonadota</taxon>
        <taxon>Gammaproteobacteria</taxon>
        <taxon>Oceanospirillales</taxon>
        <taxon>Halomonadaceae</taxon>
        <taxon>Larsenimonas</taxon>
    </lineage>
</organism>
<feature type="transmembrane region" description="Helical" evidence="8">
    <location>
        <begin position="45"/>
        <end position="68"/>
    </location>
</feature>
<comment type="cofactor">
    <cofactor evidence="8">
        <name>heme b</name>
        <dbReference type="ChEBI" id="CHEBI:60344"/>
    </cofactor>
    <text evidence="8">Binds 1 heme b (iron(II)-protoporphyrin IX) group per subunit.</text>
</comment>
<evidence type="ECO:0000256" key="7">
    <source>
        <dbReference type="ARBA" id="ARBA00023136"/>
    </source>
</evidence>
<gene>
    <name evidence="8 10" type="primary">msrQ</name>
    <name evidence="10" type="ORF">QC825_02560</name>
</gene>
<comment type="subunit">
    <text evidence="8">Heterodimer of a catalytic subunit (MsrP) and a heme-binding subunit (MsrQ).</text>
</comment>
<evidence type="ECO:0000313" key="10">
    <source>
        <dbReference type="EMBL" id="MDR5894957.1"/>
    </source>
</evidence>
<proteinExistence type="inferred from homology"/>
<evidence type="ECO:0000256" key="8">
    <source>
        <dbReference type="HAMAP-Rule" id="MF_01207"/>
    </source>
</evidence>
<feature type="domain" description="Ferric oxidoreductase" evidence="9">
    <location>
        <begin position="48"/>
        <end position="160"/>
    </location>
</feature>
<evidence type="ECO:0000256" key="6">
    <source>
        <dbReference type="ARBA" id="ARBA00023004"/>
    </source>
</evidence>
<keyword evidence="6 8" id="KW-0408">Iron</keyword>
<evidence type="ECO:0000256" key="1">
    <source>
        <dbReference type="ARBA" id="ARBA00004141"/>
    </source>
</evidence>
<dbReference type="EMBL" id="JARWAO010000001">
    <property type="protein sequence ID" value="MDR5894957.1"/>
    <property type="molecule type" value="Genomic_DNA"/>
</dbReference>
<keyword evidence="11" id="KW-1185">Reference proteome</keyword>
<dbReference type="PANTHER" id="PTHR36964">
    <property type="entry name" value="PROTEIN-METHIONINE-SULFOXIDE REDUCTASE HEME-BINDING SUBUNIT MSRQ"/>
    <property type="match status" value="1"/>
</dbReference>
<evidence type="ECO:0000256" key="4">
    <source>
        <dbReference type="ARBA" id="ARBA00022692"/>
    </source>
</evidence>
<sequence>MQTSPRLILLWRVLVFFAALSPLGYWSAQVALGHAGPEPGQYLLLKFGLCALVLLLLTLALTPLTRLTGWRGFTAIRRQLGLWCFAYALLHLTSYVLFILGLDVSLLWDDIQRRPYIIVGALALLGLLVMAVTSNRVSMRRLGKRWKRVHSLVYGVLLLVLLHFFWVVRADMAEWAGYALAGAALLLLRLDALSRRLPALGRRLRLR</sequence>
<keyword evidence="8" id="KW-0249">Electron transport</keyword>
<accession>A0ABU1GTY2</accession>
<dbReference type="PANTHER" id="PTHR36964:SF1">
    <property type="entry name" value="PROTEIN-METHIONINE-SULFOXIDE REDUCTASE HEME-BINDING SUBUNIT MSRQ"/>
    <property type="match status" value="1"/>
</dbReference>
<keyword evidence="2 8" id="KW-0813">Transport</keyword>
<comment type="cofactor">
    <cofactor evidence="8">
        <name>FMN</name>
        <dbReference type="ChEBI" id="CHEBI:58210"/>
    </cofactor>
    <text evidence="8">Binds 1 FMN per subunit.</text>
</comment>
<name>A0ABU1GTY2_9GAMM</name>
<dbReference type="InterPro" id="IPR022837">
    <property type="entry name" value="MsrQ-like"/>
</dbReference>
<keyword evidence="4 8" id="KW-0812">Transmembrane</keyword>
<keyword evidence="8" id="KW-0285">Flavoprotein</keyword>
<keyword evidence="7 8" id="KW-0472">Membrane</keyword>
<evidence type="ECO:0000256" key="3">
    <source>
        <dbReference type="ARBA" id="ARBA00022617"/>
    </source>
</evidence>
<evidence type="ECO:0000256" key="5">
    <source>
        <dbReference type="ARBA" id="ARBA00022989"/>
    </source>
</evidence>
<comment type="similarity">
    <text evidence="8">Belongs to the MsrQ family.</text>
</comment>
<dbReference type="InterPro" id="IPR013130">
    <property type="entry name" value="Fe3_Rdtase_TM_dom"/>
</dbReference>
<keyword evidence="8" id="KW-1003">Cell membrane</keyword>
<protein>
    <recommendedName>
        <fullName evidence="8">Protein-methionine-sulfoxide reductase heme-binding subunit MsrQ</fullName>
    </recommendedName>
    <alternativeName>
        <fullName evidence="8">Flavocytochrome MsrQ</fullName>
    </alternativeName>
</protein>
<keyword evidence="8" id="KW-0288">FMN</keyword>
<comment type="subcellular location">
    <subcellularLocation>
        <location evidence="8">Cell membrane</location>
        <topology evidence="8">Multi-pass membrane protein</topology>
    </subcellularLocation>
    <subcellularLocation>
        <location evidence="1">Membrane</location>
        <topology evidence="1">Multi-pass membrane protein</topology>
    </subcellularLocation>
</comment>
<evidence type="ECO:0000256" key="2">
    <source>
        <dbReference type="ARBA" id="ARBA00022448"/>
    </source>
</evidence>
<comment type="caution">
    <text evidence="8">Lacks conserved residue(s) required for the propagation of feature annotation.</text>
</comment>
<keyword evidence="3 8" id="KW-0349">Heme</keyword>
<comment type="caution">
    <text evidence="10">The sequence shown here is derived from an EMBL/GenBank/DDBJ whole genome shotgun (WGS) entry which is preliminary data.</text>
</comment>
<dbReference type="Pfam" id="PF01794">
    <property type="entry name" value="Ferric_reduct"/>
    <property type="match status" value="1"/>
</dbReference>
<dbReference type="NCBIfam" id="NF003831">
    <property type="entry name" value="PRK05419.1-2"/>
    <property type="match status" value="1"/>
</dbReference>
<keyword evidence="5 8" id="KW-1133">Transmembrane helix</keyword>
<feature type="transmembrane region" description="Helical" evidence="8">
    <location>
        <begin position="114"/>
        <end position="132"/>
    </location>
</feature>
<evidence type="ECO:0000313" key="11">
    <source>
        <dbReference type="Proteomes" id="UP001269375"/>
    </source>
</evidence>
<feature type="transmembrane region" description="Helical" evidence="8">
    <location>
        <begin position="152"/>
        <end position="169"/>
    </location>
</feature>
<reference evidence="10 11" key="1">
    <citation type="submission" date="2023-04" db="EMBL/GenBank/DDBJ databases">
        <title>A long-awaited taxogenomic arrangement of the family Halomonadaceae.</title>
        <authorList>
            <person name="De La Haba R."/>
            <person name="Chuvochina M."/>
            <person name="Wittouck S."/>
            <person name="Arahal D.R."/>
            <person name="Sanchez-Porro C."/>
            <person name="Hugenholtz P."/>
            <person name="Ventosa A."/>
        </authorList>
    </citation>
    <scope>NUCLEOTIDE SEQUENCE [LARGE SCALE GENOMIC DNA]</scope>
    <source>
        <strain evidence="10 11">DSM 22428</strain>
    </source>
</reference>
<comment type="function">
    <text evidence="8">Part of the MsrPQ system that repairs oxidized periplasmic proteins containing methionine sulfoxide residues (Met-O), using respiratory chain electrons. Thus protects these proteins from oxidative-stress damage caused by reactive species of oxygen and chlorine generated by the host defense mechanisms. MsrPQ is essential for the maintenance of envelope integrity under bleach stress, rescuing a wide series of structurally unrelated periplasmic proteins from methionine oxidation. MsrQ provides electrons for reduction to the reductase catalytic subunit MsrP, using the quinone pool of the respiratory chain.</text>
</comment>
<dbReference type="Proteomes" id="UP001269375">
    <property type="component" value="Unassembled WGS sequence"/>
</dbReference>